<name>A0AAV4RIM2_CAEEX</name>
<proteinExistence type="predicted"/>
<protein>
    <submittedName>
        <fullName evidence="2">Uncharacterized protein</fullName>
    </submittedName>
</protein>
<comment type="caution">
    <text evidence="2">The sequence shown here is derived from an EMBL/GenBank/DDBJ whole genome shotgun (WGS) entry which is preliminary data.</text>
</comment>
<keyword evidence="3" id="KW-1185">Reference proteome</keyword>
<feature type="region of interest" description="Disordered" evidence="1">
    <location>
        <begin position="87"/>
        <end position="115"/>
    </location>
</feature>
<organism evidence="2 3">
    <name type="scientific">Caerostris extrusa</name>
    <name type="common">Bark spider</name>
    <name type="synonym">Caerostris bankana</name>
    <dbReference type="NCBI Taxonomy" id="172846"/>
    <lineage>
        <taxon>Eukaryota</taxon>
        <taxon>Metazoa</taxon>
        <taxon>Ecdysozoa</taxon>
        <taxon>Arthropoda</taxon>
        <taxon>Chelicerata</taxon>
        <taxon>Arachnida</taxon>
        <taxon>Araneae</taxon>
        <taxon>Araneomorphae</taxon>
        <taxon>Entelegynae</taxon>
        <taxon>Araneoidea</taxon>
        <taxon>Araneidae</taxon>
        <taxon>Caerostris</taxon>
    </lineage>
</organism>
<dbReference type="EMBL" id="BPLR01007934">
    <property type="protein sequence ID" value="GIY20776.1"/>
    <property type="molecule type" value="Genomic_DNA"/>
</dbReference>
<evidence type="ECO:0000313" key="2">
    <source>
        <dbReference type="EMBL" id="GIY20776.1"/>
    </source>
</evidence>
<evidence type="ECO:0000313" key="3">
    <source>
        <dbReference type="Proteomes" id="UP001054945"/>
    </source>
</evidence>
<reference evidence="2 3" key="1">
    <citation type="submission" date="2021-06" db="EMBL/GenBank/DDBJ databases">
        <title>Caerostris extrusa draft genome.</title>
        <authorList>
            <person name="Kono N."/>
            <person name="Arakawa K."/>
        </authorList>
    </citation>
    <scope>NUCLEOTIDE SEQUENCE [LARGE SCALE GENOMIC DNA]</scope>
</reference>
<gene>
    <name evidence="2" type="ORF">CEXT_519231</name>
</gene>
<accession>A0AAV4RIM2</accession>
<dbReference type="AlphaFoldDB" id="A0AAV4RIM2"/>
<feature type="compositionally biased region" description="Basic and acidic residues" evidence="1">
    <location>
        <begin position="91"/>
        <end position="115"/>
    </location>
</feature>
<dbReference type="Proteomes" id="UP001054945">
    <property type="component" value="Unassembled WGS sequence"/>
</dbReference>
<sequence>MVKCVASMLSVGITVSIRCDHWFQKRRNSLEIVNERTRIQRKLPQSPLESVKFLISSSRPACSNALDHALSGEHFKRIYRCVQRKVKRKKKEEDECQKPENKNRERKEGRGGRSM</sequence>
<evidence type="ECO:0000256" key="1">
    <source>
        <dbReference type="SAM" id="MobiDB-lite"/>
    </source>
</evidence>